<evidence type="ECO:0000313" key="6">
    <source>
        <dbReference type="EMBL" id="CAB3368049.1"/>
    </source>
</evidence>
<dbReference type="InterPro" id="IPR050561">
    <property type="entry name" value="PTP"/>
</dbReference>
<evidence type="ECO:0000256" key="1">
    <source>
        <dbReference type="ARBA" id="ARBA00022801"/>
    </source>
</evidence>
<gene>
    <name evidence="6" type="ORF">CLODIP_2_CD08417</name>
</gene>
<keyword evidence="7" id="KW-1185">Reference proteome</keyword>
<dbReference type="Pfam" id="PF00782">
    <property type="entry name" value="DSPc"/>
    <property type="match status" value="1"/>
</dbReference>
<dbReference type="InterPro" id="IPR020422">
    <property type="entry name" value="TYR_PHOSPHATASE_DUAL_dom"/>
</dbReference>
<dbReference type="GO" id="GO:0004725">
    <property type="term" value="F:protein tyrosine phosphatase activity"/>
    <property type="evidence" value="ECO:0007669"/>
    <property type="project" value="InterPro"/>
</dbReference>
<dbReference type="InterPro" id="IPR016130">
    <property type="entry name" value="Tyr_Pase_AS"/>
</dbReference>
<dbReference type="PROSITE" id="PS00383">
    <property type="entry name" value="TYR_PHOSPHATASE_1"/>
    <property type="match status" value="1"/>
</dbReference>
<dbReference type="InterPro" id="IPR029021">
    <property type="entry name" value="Prot-tyrosine_phosphatase-like"/>
</dbReference>
<dbReference type="PROSITE" id="PS50054">
    <property type="entry name" value="TYR_PHOSPHATASE_DUAL"/>
    <property type="match status" value="1"/>
</dbReference>
<keyword evidence="2" id="KW-0904">Protein phosphatase</keyword>
<evidence type="ECO:0008006" key="8">
    <source>
        <dbReference type="Google" id="ProtNLM"/>
    </source>
</evidence>
<dbReference type="InterPro" id="IPR000387">
    <property type="entry name" value="Tyr_Pase_dom"/>
</dbReference>
<evidence type="ECO:0000256" key="3">
    <source>
        <dbReference type="SAM" id="MobiDB-lite"/>
    </source>
</evidence>
<dbReference type="EMBL" id="CADEPI010000035">
    <property type="protein sequence ID" value="CAB3368049.1"/>
    <property type="molecule type" value="Genomic_DNA"/>
</dbReference>
<evidence type="ECO:0000259" key="4">
    <source>
        <dbReference type="PROSITE" id="PS50054"/>
    </source>
</evidence>
<evidence type="ECO:0000259" key="5">
    <source>
        <dbReference type="PROSITE" id="PS50056"/>
    </source>
</evidence>
<comment type="caution">
    <text evidence="6">The sequence shown here is derived from an EMBL/GenBank/DDBJ whole genome shotgun (WGS) entry which is preliminary data.</text>
</comment>
<dbReference type="InterPro" id="IPR003595">
    <property type="entry name" value="Tyr_Pase_cat"/>
</dbReference>
<dbReference type="InterPro" id="IPR049573">
    <property type="entry name" value="PTPDC1_PTP"/>
</dbReference>
<feature type="region of interest" description="Disordered" evidence="3">
    <location>
        <begin position="399"/>
        <end position="419"/>
    </location>
</feature>
<evidence type="ECO:0000256" key="2">
    <source>
        <dbReference type="ARBA" id="ARBA00022912"/>
    </source>
</evidence>
<sequence>MSSLFQRRASGKSRGEVSRGSEGVVFPCCHGGGFRVTRRSRREPIVSQSAGLWHATRALLLHGSCTPAAPASEVGQMMTQEKRTPAGLQPGAGAAPAGAAEPNYTKLSENLRKVTPPNLQCSVFCGGKKCKYETAANWRPEQMAVPDVYSHWVTDDIVAMARPNTELIQKKQLIQQFKRLGIKSIINLQLPGEHASCGNCLEESGFTYDPSAFMRNDIFFYNFGWKDYGEASLTNLLDMVKVMAFAVSEGKVAVHCHAGLGRTGVLIACYLVYTCRVRANDAIRYVRLKRPNAVQTRGQILCVQEFEQFVLPQCLIFCNKDFVTKDKKVPEFTLVQYLSRQRQILHGNEVRAFKYIPKILFILCERLIRLSGGRCIELASGTTFTHTFLAHRVNPDRHHLGRIGSGDSNNSSSNNSSCRPSTAELECELPISSGSSSTSCVSPDMPSCASGMSGLDDNGVDAVLGDGIVDQKLQDNQVFQELSSQIDLRQAAVDENEPTGAASDVADAILADHSDDQFRKQVKQIRIELNARYSTVDRLKVETDARLLAALLFEWLEHLKAPVVTKEELSAVVVRGEHPDLCLRKFDASAAHTVEYLIRFIARMHCLGRDVQIELVRRFAASLAQQSVLVRGLLQPTAKDFHKLREGTLKVLINFLMLFLSQVEESALTDNLADSTV</sequence>
<keyword evidence="1" id="KW-0378">Hydrolase</keyword>
<feature type="region of interest" description="Disordered" evidence="3">
    <location>
        <begin position="1"/>
        <end position="20"/>
    </location>
</feature>
<dbReference type="PANTHER" id="PTHR23339">
    <property type="entry name" value="TYROSINE SPECIFIC PROTEIN PHOSPHATASE AND DUAL SPECIFICITY PROTEIN PHOSPHATASE"/>
    <property type="match status" value="1"/>
</dbReference>
<accession>A0A8S1CER4</accession>
<dbReference type="OrthoDB" id="542013at2759"/>
<dbReference type="SMART" id="SM00404">
    <property type="entry name" value="PTPc_motif"/>
    <property type="match status" value="1"/>
</dbReference>
<reference evidence="6 7" key="1">
    <citation type="submission" date="2020-04" db="EMBL/GenBank/DDBJ databases">
        <authorList>
            <person name="Alioto T."/>
            <person name="Alioto T."/>
            <person name="Gomez Garrido J."/>
        </authorList>
    </citation>
    <scope>NUCLEOTIDE SEQUENCE [LARGE SCALE GENOMIC DNA]</scope>
</reference>
<dbReference type="InterPro" id="IPR000340">
    <property type="entry name" value="Dual-sp_phosphatase_cat-dom"/>
</dbReference>
<proteinExistence type="predicted"/>
<name>A0A8S1CER4_9INSE</name>
<dbReference type="FunFam" id="3.90.190.10:FF:000238">
    <property type="entry name" value="Uncharacterized protein"/>
    <property type="match status" value="1"/>
</dbReference>
<feature type="domain" description="Tyrosine specific protein phosphatases" evidence="5">
    <location>
        <begin position="234"/>
        <end position="301"/>
    </location>
</feature>
<organism evidence="6 7">
    <name type="scientific">Cloeon dipterum</name>
    <dbReference type="NCBI Taxonomy" id="197152"/>
    <lineage>
        <taxon>Eukaryota</taxon>
        <taxon>Metazoa</taxon>
        <taxon>Ecdysozoa</taxon>
        <taxon>Arthropoda</taxon>
        <taxon>Hexapoda</taxon>
        <taxon>Insecta</taxon>
        <taxon>Pterygota</taxon>
        <taxon>Palaeoptera</taxon>
        <taxon>Ephemeroptera</taxon>
        <taxon>Pisciforma</taxon>
        <taxon>Baetidae</taxon>
        <taxon>Cloeon</taxon>
    </lineage>
</organism>
<dbReference type="GO" id="GO:0060271">
    <property type="term" value="P:cilium assembly"/>
    <property type="evidence" value="ECO:0007669"/>
    <property type="project" value="InterPro"/>
</dbReference>
<feature type="compositionally biased region" description="Low complexity" evidence="3">
    <location>
        <begin position="408"/>
        <end position="417"/>
    </location>
</feature>
<dbReference type="Proteomes" id="UP000494165">
    <property type="component" value="Unassembled WGS sequence"/>
</dbReference>
<dbReference type="AlphaFoldDB" id="A0A8S1CER4"/>
<evidence type="ECO:0000313" key="7">
    <source>
        <dbReference type="Proteomes" id="UP000494165"/>
    </source>
</evidence>
<dbReference type="SUPFAM" id="SSF52799">
    <property type="entry name" value="(Phosphotyrosine protein) phosphatases II"/>
    <property type="match status" value="1"/>
</dbReference>
<feature type="domain" description="Tyrosine-protein phosphatase" evidence="4">
    <location>
        <begin position="148"/>
        <end position="312"/>
    </location>
</feature>
<dbReference type="PROSITE" id="PS50056">
    <property type="entry name" value="TYR_PHOSPHATASE_2"/>
    <property type="match status" value="1"/>
</dbReference>
<protein>
    <recommendedName>
        <fullName evidence="8">Protein tyrosine phosphatase domain-containing protein 1</fullName>
    </recommendedName>
</protein>
<dbReference type="Gene3D" id="3.90.190.10">
    <property type="entry name" value="Protein tyrosine phosphatase superfamily"/>
    <property type="match status" value="1"/>
</dbReference>
<dbReference type="CDD" id="cd14506">
    <property type="entry name" value="PTP_PTPDC1"/>
    <property type="match status" value="1"/>
</dbReference>
<dbReference type="SMART" id="SM00195">
    <property type="entry name" value="DSPc"/>
    <property type="match status" value="1"/>
</dbReference>